<dbReference type="PANTHER" id="PTHR43401">
    <property type="entry name" value="L-THREONINE 3-DEHYDROGENASE"/>
    <property type="match status" value="1"/>
</dbReference>
<dbReference type="SUPFAM" id="SSF51735">
    <property type="entry name" value="NAD(P)-binding Rossmann-fold domains"/>
    <property type="match status" value="1"/>
</dbReference>
<dbReference type="InterPro" id="IPR013154">
    <property type="entry name" value="ADH-like_N"/>
</dbReference>
<dbReference type="PROSITE" id="PS00059">
    <property type="entry name" value="ADH_ZINC"/>
    <property type="match status" value="1"/>
</dbReference>
<evidence type="ECO:0000256" key="1">
    <source>
        <dbReference type="ARBA" id="ARBA00022723"/>
    </source>
</evidence>
<dbReference type="GO" id="GO:0016616">
    <property type="term" value="F:oxidoreductase activity, acting on the CH-OH group of donors, NAD or NADP as acceptor"/>
    <property type="evidence" value="ECO:0007669"/>
    <property type="project" value="UniProtKB-ARBA"/>
</dbReference>
<dbReference type="GO" id="GO:0008270">
    <property type="term" value="F:zinc ion binding"/>
    <property type="evidence" value="ECO:0007669"/>
    <property type="project" value="InterPro"/>
</dbReference>
<keyword evidence="1 4" id="KW-0479">Metal-binding</keyword>
<sequence length="335" mass="34765">MKAAIYPGQGGTVRIETLPDPVPGPGDVVIRVDRCGICGTDLAMTRGGAWDYAPDSQFGHEFAGEVVAVGREVDSIRPGDRIAVLPSVACGTCAQCTGHGNNVLCRSSSETLTGGFAQYARLPARNTTLLPATLSLADGALIEPLAVALYGLRMAGIAPGERVLVLGSGSVAAYAIYWARRMGAGRIVALSRSTRRTDLMRLMGADALLPFGPDEVGEAEAALGGSPSVVLECIGAEGMLGKAIQHAAPFARVVSLGFCTAPDPVVPAVAAYKCLSLHFSVGYSMREFIDVADAMDKGHCDPKASITATVPLAALPATIERLRGNHAETKVHVTP</sequence>
<evidence type="ECO:0000313" key="7">
    <source>
        <dbReference type="Proteomes" id="UP000249082"/>
    </source>
</evidence>
<dbReference type="EMBL" id="QFPX01000015">
    <property type="protein sequence ID" value="PZQ53410.1"/>
    <property type="molecule type" value="Genomic_DNA"/>
</dbReference>
<comment type="similarity">
    <text evidence="4">Belongs to the zinc-containing alcohol dehydrogenase family.</text>
</comment>
<keyword evidence="3" id="KW-0560">Oxidoreductase</keyword>
<accession>A0A2W5QPK4</accession>
<dbReference type="Proteomes" id="UP000249082">
    <property type="component" value="Unassembled WGS sequence"/>
</dbReference>
<evidence type="ECO:0000256" key="2">
    <source>
        <dbReference type="ARBA" id="ARBA00022833"/>
    </source>
</evidence>
<dbReference type="InterPro" id="IPR002328">
    <property type="entry name" value="ADH_Zn_CS"/>
</dbReference>
<comment type="cofactor">
    <cofactor evidence="4">
        <name>Zn(2+)</name>
        <dbReference type="ChEBI" id="CHEBI:29105"/>
    </cofactor>
</comment>
<dbReference type="InterPro" id="IPR050129">
    <property type="entry name" value="Zn_alcohol_dh"/>
</dbReference>
<protein>
    <submittedName>
        <fullName evidence="6">Alcohol dehydrogenase</fullName>
    </submittedName>
</protein>
<dbReference type="SMART" id="SM00829">
    <property type="entry name" value="PKS_ER"/>
    <property type="match status" value="1"/>
</dbReference>
<keyword evidence="2 4" id="KW-0862">Zinc</keyword>
<reference evidence="6 7" key="1">
    <citation type="submission" date="2017-08" db="EMBL/GenBank/DDBJ databases">
        <title>Infants hospitalized years apart are colonized by the same room-sourced microbial strains.</title>
        <authorList>
            <person name="Brooks B."/>
            <person name="Olm M.R."/>
            <person name="Firek B.A."/>
            <person name="Baker R."/>
            <person name="Thomas B.C."/>
            <person name="Morowitz M.J."/>
            <person name="Banfield J.F."/>
        </authorList>
    </citation>
    <scope>NUCLEOTIDE SEQUENCE [LARGE SCALE GENOMIC DNA]</scope>
    <source>
        <strain evidence="6">S2_005_002_R2_33</strain>
    </source>
</reference>
<organism evidence="6 7">
    <name type="scientific">Novosphingobium pentaromativorans</name>
    <dbReference type="NCBI Taxonomy" id="205844"/>
    <lineage>
        <taxon>Bacteria</taxon>
        <taxon>Pseudomonadati</taxon>
        <taxon>Pseudomonadota</taxon>
        <taxon>Alphaproteobacteria</taxon>
        <taxon>Sphingomonadales</taxon>
        <taxon>Sphingomonadaceae</taxon>
        <taxon>Novosphingobium</taxon>
    </lineage>
</organism>
<comment type="caution">
    <text evidence="6">The sequence shown here is derived from an EMBL/GenBank/DDBJ whole genome shotgun (WGS) entry which is preliminary data.</text>
</comment>
<dbReference type="Pfam" id="PF08240">
    <property type="entry name" value="ADH_N"/>
    <property type="match status" value="1"/>
</dbReference>
<dbReference type="Gene3D" id="3.40.50.720">
    <property type="entry name" value="NAD(P)-binding Rossmann-like Domain"/>
    <property type="match status" value="1"/>
</dbReference>
<gene>
    <name evidence="6" type="ORF">DI555_16465</name>
</gene>
<dbReference type="SUPFAM" id="SSF50129">
    <property type="entry name" value="GroES-like"/>
    <property type="match status" value="1"/>
</dbReference>
<dbReference type="Pfam" id="PF00107">
    <property type="entry name" value="ADH_zinc_N"/>
    <property type="match status" value="1"/>
</dbReference>
<dbReference type="InterPro" id="IPR020843">
    <property type="entry name" value="ER"/>
</dbReference>
<dbReference type="Gene3D" id="3.90.180.10">
    <property type="entry name" value="Medium-chain alcohol dehydrogenases, catalytic domain"/>
    <property type="match status" value="1"/>
</dbReference>
<name>A0A2W5QPK4_9SPHN</name>
<dbReference type="InterPro" id="IPR013149">
    <property type="entry name" value="ADH-like_C"/>
</dbReference>
<evidence type="ECO:0000313" key="6">
    <source>
        <dbReference type="EMBL" id="PZQ53410.1"/>
    </source>
</evidence>
<dbReference type="InterPro" id="IPR011032">
    <property type="entry name" value="GroES-like_sf"/>
</dbReference>
<evidence type="ECO:0000256" key="3">
    <source>
        <dbReference type="ARBA" id="ARBA00023002"/>
    </source>
</evidence>
<evidence type="ECO:0000259" key="5">
    <source>
        <dbReference type="SMART" id="SM00829"/>
    </source>
</evidence>
<evidence type="ECO:0000256" key="4">
    <source>
        <dbReference type="RuleBase" id="RU361277"/>
    </source>
</evidence>
<proteinExistence type="inferred from homology"/>
<dbReference type="AlphaFoldDB" id="A0A2W5QPK4"/>
<dbReference type="PANTHER" id="PTHR43401:SF2">
    <property type="entry name" value="L-THREONINE 3-DEHYDROGENASE"/>
    <property type="match status" value="1"/>
</dbReference>
<dbReference type="InterPro" id="IPR036291">
    <property type="entry name" value="NAD(P)-bd_dom_sf"/>
</dbReference>
<feature type="domain" description="Enoyl reductase (ER)" evidence="5">
    <location>
        <begin position="10"/>
        <end position="333"/>
    </location>
</feature>